<keyword evidence="2" id="KW-1185">Reference proteome</keyword>
<dbReference type="Proteomes" id="UP000030764">
    <property type="component" value="Unassembled WGS sequence"/>
</dbReference>
<proteinExistence type="predicted"/>
<reference evidence="1 2" key="1">
    <citation type="journal article" date="2014" name="Nat. Genet.">
        <title>Genome and transcriptome of the porcine whipworm Trichuris suis.</title>
        <authorList>
            <person name="Jex A.R."/>
            <person name="Nejsum P."/>
            <person name="Schwarz E.M."/>
            <person name="Hu L."/>
            <person name="Young N.D."/>
            <person name="Hall R.S."/>
            <person name="Korhonen P.K."/>
            <person name="Liao S."/>
            <person name="Thamsborg S."/>
            <person name="Xia J."/>
            <person name="Xu P."/>
            <person name="Wang S."/>
            <person name="Scheerlinck J.P."/>
            <person name="Hofmann A."/>
            <person name="Sternberg P.W."/>
            <person name="Wang J."/>
            <person name="Gasser R.B."/>
        </authorList>
    </citation>
    <scope>NUCLEOTIDE SEQUENCE [LARGE SCALE GENOMIC DNA]</scope>
    <source>
        <strain evidence="1">DCEP-RM93M</strain>
    </source>
</reference>
<accession>A0A085LNZ6</accession>
<protein>
    <submittedName>
        <fullName evidence="1">Uncharacterized protein</fullName>
    </submittedName>
</protein>
<organism evidence="1 2">
    <name type="scientific">Trichuris suis</name>
    <name type="common">pig whipworm</name>
    <dbReference type="NCBI Taxonomy" id="68888"/>
    <lineage>
        <taxon>Eukaryota</taxon>
        <taxon>Metazoa</taxon>
        <taxon>Ecdysozoa</taxon>
        <taxon>Nematoda</taxon>
        <taxon>Enoplea</taxon>
        <taxon>Dorylaimia</taxon>
        <taxon>Trichinellida</taxon>
        <taxon>Trichuridae</taxon>
        <taxon>Trichuris</taxon>
    </lineage>
</organism>
<dbReference type="EMBL" id="KL363357">
    <property type="protein sequence ID" value="KFD46692.1"/>
    <property type="molecule type" value="Genomic_DNA"/>
</dbReference>
<name>A0A085LNZ6_9BILA</name>
<sequence>MHMGNCLLPGARMKPYFRYSVLYCRVFLLGLFIADVEELPRESATVWSIPRSCAEESIAEKGRGIMMTVRKGTTMANDTFPGLRSLRSFSRRRACLYTPLQVFCRWITATNPHRSQPEVFDR</sequence>
<dbReference type="AlphaFoldDB" id="A0A085LNZ6"/>
<gene>
    <name evidence="1" type="ORF">M513_12402</name>
</gene>
<evidence type="ECO:0000313" key="2">
    <source>
        <dbReference type="Proteomes" id="UP000030764"/>
    </source>
</evidence>
<evidence type="ECO:0000313" key="1">
    <source>
        <dbReference type="EMBL" id="KFD46692.1"/>
    </source>
</evidence>